<gene>
    <name evidence="1" type="ORF">ACFSC2_00985</name>
</gene>
<protein>
    <submittedName>
        <fullName evidence="1">Uncharacterized protein</fullName>
    </submittedName>
</protein>
<dbReference type="RefSeq" id="WP_379817383.1">
    <property type="nucleotide sequence ID" value="NZ_JBHUDZ010000001.1"/>
</dbReference>
<dbReference type="Proteomes" id="UP001597138">
    <property type="component" value="Unassembled WGS sequence"/>
</dbReference>
<organism evidence="1 2">
    <name type="scientific">Flavobacterium artemisiae</name>
    <dbReference type="NCBI Taxonomy" id="2126556"/>
    <lineage>
        <taxon>Bacteria</taxon>
        <taxon>Pseudomonadati</taxon>
        <taxon>Bacteroidota</taxon>
        <taxon>Flavobacteriia</taxon>
        <taxon>Flavobacteriales</taxon>
        <taxon>Flavobacteriaceae</taxon>
        <taxon>Flavobacterium</taxon>
    </lineage>
</organism>
<keyword evidence="2" id="KW-1185">Reference proteome</keyword>
<accession>A0ABW4H801</accession>
<proteinExistence type="predicted"/>
<name>A0ABW4H801_9FLAO</name>
<reference evidence="2" key="1">
    <citation type="journal article" date="2019" name="Int. J. Syst. Evol. Microbiol.">
        <title>The Global Catalogue of Microorganisms (GCM) 10K type strain sequencing project: providing services to taxonomists for standard genome sequencing and annotation.</title>
        <authorList>
            <consortium name="The Broad Institute Genomics Platform"/>
            <consortium name="The Broad Institute Genome Sequencing Center for Infectious Disease"/>
            <person name="Wu L."/>
            <person name="Ma J."/>
        </authorList>
    </citation>
    <scope>NUCLEOTIDE SEQUENCE [LARGE SCALE GENOMIC DNA]</scope>
    <source>
        <strain evidence="2">CCUG 70865</strain>
    </source>
</reference>
<evidence type="ECO:0000313" key="1">
    <source>
        <dbReference type="EMBL" id="MFD1601306.1"/>
    </source>
</evidence>
<comment type="caution">
    <text evidence="1">The sequence shown here is derived from an EMBL/GenBank/DDBJ whole genome shotgun (WGS) entry which is preliminary data.</text>
</comment>
<evidence type="ECO:0000313" key="2">
    <source>
        <dbReference type="Proteomes" id="UP001597138"/>
    </source>
</evidence>
<sequence>MNTESIKVLRNKISIPLNKAIELLKKNNGDVLLAEENFHNENIIEICKTTDCDRETATKEYQICNYDVVKAVERINQKPVRIGTGKFLDSKIGFILWPENENGEFYKTEKRNDAFIATEDFDLVLEIFESVFPMQNPWNNTIEDQFDSTGNNFFDIKTGLLILQKISEIKSNDSEENRFLGDLIEWFKDKLSYADYIVVYGNL</sequence>
<dbReference type="EMBL" id="JBHUDZ010000001">
    <property type="protein sequence ID" value="MFD1601306.1"/>
    <property type="molecule type" value="Genomic_DNA"/>
</dbReference>